<protein>
    <recommendedName>
        <fullName evidence="3">DUF3562 domain-containing protein</fullName>
    </recommendedName>
</protein>
<name>A0A4S4FRD5_9MICO</name>
<dbReference type="EMBL" id="SSSM01000001">
    <property type="protein sequence ID" value="THG32871.1"/>
    <property type="molecule type" value="Genomic_DNA"/>
</dbReference>
<accession>A0A4S4FRD5</accession>
<keyword evidence="2" id="KW-1185">Reference proteome</keyword>
<dbReference type="AlphaFoldDB" id="A0A4S4FRD5"/>
<evidence type="ECO:0000313" key="1">
    <source>
        <dbReference type="EMBL" id="THG32871.1"/>
    </source>
</evidence>
<proteinExistence type="predicted"/>
<organism evidence="1 2">
    <name type="scientific">Naasia lichenicola</name>
    <dbReference type="NCBI Taxonomy" id="2565933"/>
    <lineage>
        <taxon>Bacteria</taxon>
        <taxon>Bacillati</taxon>
        <taxon>Actinomycetota</taxon>
        <taxon>Actinomycetes</taxon>
        <taxon>Micrococcales</taxon>
        <taxon>Microbacteriaceae</taxon>
        <taxon>Naasia</taxon>
    </lineage>
</organism>
<evidence type="ECO:0000313" key="2">
    <source>
        <dbReference type="Proteomes" id="UP000309133"/>
    </source>
</evidence>
<evidence type="ECO:0008006" key="3">
    <source>
        <dbReference type="Google" id="ProtNLM"/>
    </source>
</evidence>
<dbReference type="OrthoDB" id="4277148at2"/>
<gene>
    <name evidence="1" type="ORF">E6C64_00375</name>
</gene>
<dbReference type="Proteomes" id="UP000309133">
    <property type="component" value="Unassembled WGS sequence"/>
</dbReference>
<dbReference type="NCBIfam" id="NF046112">
    <property type="entry name" value="MSMEG_6209_Nter"/>
    <property type="match status" value="1"/>
</dbReference>
<dbReference type="RefSeq" id="WP_136425652.1">
    <property type="nucleotide sequence ID" value="NZ_SSSM01000001.1"/>
</dbReference>
<reference evidence="1 2" key="1">
    <citation type="submission" date="2019-04" db="EMBL/GenBank/DDBJ databases">
        <authorList>
            <person name="Jiang L."/>
        </authorList>
    </citation>
    <scope>NUCLEOTIDE SEQUENCE [LARGE SCALE GENOMIC DNA]</scope>
    <source>
        <strain evidence="1 2">YIM 131853</strain>
    </source>
</reference>
<dbReference type="Gene3D" id="1.10.8.1060">
    <property type="entry name" value="Corynebacterium glutamicum thioredoxin-dependent arsenate reductase, N-terminal domain"/>
    <property type="match status" value="1"/>
</dbReference>
<comment type="caution">
    <text evidence="1">The sequence shown here is derived from an EMBL/GenBank/DDBJ whole genome shotgun (WGS) entry which is preliminary data.</text>
</comment>
<sequence>MDTPDEDAAVAEVVDRLAAKHPDIERERIASIVDDVHSHFRGASVTDFIPVLVEHDVKEQLREIEQDEEPAAP</sequence>